<evidence type="ECO:0000313" key="4">
    <source>
        <dbReference type="EMBL" id="TMW58722.1"/>
    </source>
</evidence>
<dbReference type="PANTHER" id="PTHR24198">
    <property type="entry name" value="ANKYRIN REPEAT AND PROTEIN KINASE DOMAIN-CONTAINING PROTEIN"/>
    <property type="match status" value="1"/>
</dbReference>
<gene>
    <name evidence="4" type="ORF">Poli38472_010281</name>
</gene>
<protein>
    <submittedName>
        <fullName evidence="4">Uncharacterized protein</fullName>
    </submittedName>
</protein>
<dbReference type="SMART" id="SM00248">
    <property type="entry name" value="ANK"/>
    <property type="match status" value="8"/>
</dbReference>
<accession>A0A8K1CA49</accession>
<evidence type="ECO:0000256" key="3">
    <source>
        <dbReference type="SAM" id="Coils"/>
    </source>
</evidence>
<reference evidence="4" key="1">
    <citation type="submission" date="2019-03" db="EMBL/GenBank/DDBJ databases">
        <title>Long read genome sequence of the mycoparasitic Pythium oligandrum ATCC 38472 isolated from sugarbeet rhizosphere.</title>
        <authorList>
            <person name="Gaulin E."/>
        </authorList>
    </citation>
    <scope>NUCLEOTIDE SEQUENCE</scope>
    <source>
        <strain evidence="4">ATCC 38472_TT</strain>
    </source>
</reference>
<comment type="caution">
    <text evidence="4">The sequence shown here is derived from an EMBL/GenBank/DDBJ whole genome shotgun (WGS) entry which is preliminary data.</text>
</comment>
<dbReference type="InterPro" id="IPR002110">
    <property type="entry name" value="Ankyrin_rpt"/>
</dbReference>
<dbReference type="PANTHER" id="PTHR24198:SF165">
    <property type="entry name" value="ANKYRIN REPEAT-CONTAINING PROTEIN-RELATED"/>
    <property type="match status" value="1"/>
</dbReference>
<keyword evidence="2" id="KW-0040">ANK repeat</keyword>
<dbReference type="Proteomes" id="UP000794436">
    <property type="component" value="Unassembled WGS sequence"/>
</dbReference>
<keyword evidence="1" id="KW-0677">Repeat</keyword>
<dbReference type="EMBL" id="SPLM01000111">
    <property type="protein sequence ID" value="TMW58722.1"/>
    <property type="molecule type" value="Genomic_DNA"/>
</dbReference>
<dbReference type="OrthoDB" id="76098at2759"/>
<dbReference type="Gene3D" id="1.25.40.20">
    <property type="entry name" value="Ankyrin repeat-containing domain"/>
    <property type="match status" value="2"/>
</dbReference>
<keyword evidence="5" id="KW-1185">Reference proteome</keyword>
<dbReference type="SUPFAM" id="SSF48403">
    <property type="entry name" value="Ankyrin repeat"/>
    <property type="match status" value="1"/>
</dbReference>
<feature type="coiled-coil region" evidence="3">
    <location>
        <begin position="688"/>
        <end position="715"/>
    </location>
</feature>
<proteinExistence type="predicted"/>
<dbReference type="InterPro" id="IPR036770">
    <property type="entry name" value="Ankyrin_rpt-contain_sf"/>
</dbReference>
<evidence type="ECO:0000256" key="2">
    <source>
        <dbReference type="ARBA" id="ARBA00023043"/>
    </source>
</evidence>
<evidence type="ECO:0000256" key="1">
    <source>
        <dbReference type="ARBA" id="ARBA00022737"/>
    </source>
</evidence>
<evidence type="ECO:0000313" key="5">
    <source>
        <dbReference type="Proteomes" id="UP000794436"/>
    </source>
</evidence>
<name>A0A8K1CA49_PYTOL</name>
<organism evidence="4 5">
    <name type="scientific">Pythium oligandrum</name>
    <name type="common">Mycoparasitic fungus</name>
    <dbReference type="NCBI Taxonomy" id="41045"/>
    <lineage>
        <taxon>Eukaryota</taxon>
        <taxon>Sar</taxon>
        <taxon>Stramenopiles</taxon>
        <taxon>Oomycota</taxon>
        <taxon>Peronosporomycetes</taxon>
        <taxon>Pythiales</taxon>
        <taxon>Pythiaceae</taxon>
        <taxon>Pythium</taxon>
    </lineage>
</organism>
<dbReference type="AlphaFoldDB" id="A0A8K1CA49"/>
<keyword evidence="3" id="KW-0175">Coiled coil</keyword>
<dbReference type="Pfam" id="PF12796">
    <property type="entry name" value="Ank_2"/>
    <property type="match status" value="2"/>
</dbReference>
<sequence>MRPIRLPREAQLCAFRHPVLWRLLLDHNIYAAITPLKLNLTEVILEVPDDQIPLAVLDSLVQRRQLNRIEKVRALCCALHRQRNRVVERLLRLKTVEECHHRWLRELLVAASGYSDHNVSLSIITTLLQSNTVEQFAQPQRSCTPLLPPRVTSSESTKSPIQRAANAAGARGNLKVLGKLLATSDHIDLHLVLCFANEKCQLETVRYILALDYFGAGKPSTEFSSVLFAAVSGGDLVIVRLILTDARVNTWDPLALHQAAQSGNMEAMELLLQHPDLRQGDLEGAFRTAVRVEQSPQSHISSVLSKLLVLLYPPPTPHPWEVLDILSAYGDVQLVNFVLKCLDNCDAEYWRPLNSAARNGHVAIVKTLVSRLTFAEGEAGEALVSACYHDHVEVVDLLTPLVSTSLIQQLRVLEAAAATAQGTKVLDWFIRSHPEVLKACDADAALQYACAHGRTNAARLLLACPFVHFSDGLTLHFAASSGVLELVELLLSDPRVDETYDLEAALEDAARDGHIDIVRRLLVDPRLRLTSGSVIHQAARRGRADIVRMLLNDPGFMRDENREMLRLDIAHLNALRSDHYETIWTILRDERVPLVLNGSIARLADLPRERGDTKWTAFLRRYLRHPRMNPAAEDNYLLLRACQDGRRGVVHALLQTQRCDDAILNGSALRAVEENLAVLATRDITTLSRHAKNEHQQLEQRYQRLRQDLGTYHEQLRQKNH</sequence>